<sequence>MPTTEMSLYPVGTATDGLATTYRQENFYPTTEGDSVTTTSTQIFTVVASASGWTDADQACQFTGDGQGECFDLKVSSTFTGASKSVVFELGVATSSSGSSTQTTPTSNQASQTSTTAIQSDTSAPKSHSKVGALVGGIIGGFCAVGIVFLFIIWLNRRRRLQSAYVQSIKESTTSDSRIIPFVTSNLTSSSVPTTLENSHLFSSEKWRQAQGTGAQTSEHPVNPRTGSGSSRENHGEDTAALHHRIAEMAERLRILEEQGQSPPDYTSQA</sequence>
<keyword evidence="2" id="KW-0472">Membrane</keyword>
<feature type="compositionally biased region" description="Polar residues" evidence="1">
    <location>
        <begin position="210"/>
        <end position="231"/>
    </location>
</feature>
<feature type="compositionally biased region" description="Low complexity" evidence="1">
    <location>
        <begin position="95"/>
        <end position="124"/>
    </location>
</feature>
<evidence type="ECO:0000313" key="3">
    <source>
        <dbReference type="EMBL" id="KAF9077055.1"/>
    </source>
</evidence>
<feature type="region of interest" description="Disordered" evidence="1">
    <location>
        <begin position="206"/>
        <end position="270"/>
    </location>
</feature>
<evidence type="ECO:0000256" key="1">
    <source>
        <dbReference type="SAM" id="MobiDB-lite"/>
    </source>
</evidence>
<feature type="region of interest" description="Disordered" evidence="1">
    <location>
        <begin position="95"/>
        <end position="126"/>
    </location>
</feature>
<dbReference type="Proteomes" id="UP000772434">
    <property type="component" value="Unassembled WGS sequence"/>
</dbReference>
<protein>
    <submittedName>
        <fullName evidence="3">Uncharacterized protein</fullName>
    </submittedName>
</protein>
<feature type="compositionally biased region" description="Basic and acidic residues" evidence="1">
    <location>
        <begin position="232"/>
        <end position="257"/>
    </location>
</feature>
<feature type="compositionally biased region" description="Polar residues" evidence="1">
    <location>
        <begin position="259"/>
        <end position="270"/>
    </location>
</feature>
<name>A0A9P5UEA8_9AGAR</name>
<keyword evidence="4" id="KW-1185">Reference proteome</keyword>
<organism evidence="3 4">
    <name type="scientific">Rhodocollybia butyracea</name>
    <dbReference type="NCBI Taxonomy" id="206335"/>
    <lineage>
        <taxon>Eukaryota</taxon>
        <taxon>Fungi</taxon>
        <taxon>Dikarya</taxon>
        <taxon>Basidiomycota</taxon>
        <taxon>Agaricomycotina</taxon>
        <taxon>Agaricomycetes</taxon>
        <taxon>Agaricomycetidae</taxon>
        <taxon>Agaricales</taxon>
        <taxon>Marasmiineae</taxon>
        <taxon>Omphalotaceae</taxon>
        <taxon>Rhodocollybia</taxon>
    </lineage>
</organism>
<keyword evidence="2" id="KW-1133">Transmembrane helix</keyword>
<proteinExistence type="predicted"/>
<feature type="transmembrane region" description="Helical" evidence="2">
    <location>
        <begin position="131"/>
        <end position="155"/>
    </location>
</feature>
<comment type="caution">
    <text evidence="3">The sequence shown here is derived from an EMBL/GenBank/DDBJ whole genome shotgun (WGS) entry which is preliminary data.</text>
</comment>
<reference evidence="3" key="1">
    <citation type="submission" date="2020-11" db="EMBL/GenBank/DDBJ databases">
        <authorList>
            <consortium name="DOE Joint Genome Institute"/>
            <person name="Ahrendt S."/>
            <person name="Riley R."/>
            <person name="Andreopoulos W."/>
            <person name="Labutti K."/>
            <person name="Pangilinan J."/>
            <person name="Ruiz-Duenas F.J."/>
            <person name="Barrasa J.M."/>
            <person name="Sanchez-Garcia M."/>
            <person name="Camarero S."/>
            <person name="Miyauchi S."/>
            <person name="Serrano A."/>
            <person name="Linde D."/>
            <person name="Babiker R."/>
            <person name="Drula E."/>
            <person name="Ayuso-Fernandez I."/>
            <person name="Pacheco R."/>
            <person name="Padilla G."/>
            <person name="Ferreira P."/>
            <person name="Barriuso J."/>
            <person name="Kellner H."/>
            <person name="Castanera R."/>
            <person name="Alfaro M."/>
            <person name="Ramirez L."/>
            <person name="Pisabarro A.G."/>
            <person name="Kuo A."/>
            <person name="Tritt A."/>
            <person name="Lipzen A."/>
            <person name="He G."/>
            <person name="Yan M."/>
            <person name="Ng V."/>
            <person name="Cullen D."/>
            <person name="Martin F."/>
            <person name="Rosso M.-N."/>
            <person name="Henrissat B."/>
            <person name="Hibbett D."/>
            <person name="Martinez A.T."/>
            <person name="Grigoriev I.V."/>
        </authorList>
    </citation>
    <scope>NUCLEOTIDE SEQUENCE</scope>
    <source>
        <strain evidence="3">AH 40177</strain>
    </source>
</reference>
<accession>A0A9P5UEA8</accession>
<evidence type="ECO:0000256" key="2">
    <source>
        <dbReference type="SAM" id="Phobius"/>
    </source>
</evidence>
<dbReference type="EMBL" id="JADNRY010000005">
    <property type="protein sequence ID" value="KAF9077055.1"/>
    <property type="molecule type" value="Genomic_DNA"/>
</dbReference>
<evidence type="ECO:0000313" key="4">
    <source>
        <dbReference type="Proteomes" id="UP000772434"/>
    </source>
</evidence>
<dbReference type="AlphaFoldDB" id="A0A9P5UEA8"/>
<keyword evidence="2" id="KW-0812">Transmembrane</keyword>
<gene>
    <name evidence="3" type="ORF">BDP27DRAFT_1313053</name>
</gene>
<dbReference type="OrthoDB" id="10648273at2759"/>
<dbReference type="CDD" id="cd12087">
    <property type="entry name" value="TM_EGFR-like"/>
    <property type="match status" value="1"/>
</dbReference>